<dbReference type="InterPro" id="IPR045111">
    <property type="entry name" value="Vps41/Vps8"/>
</dbReference>
<gene>
    <name evidence="6" type="primary">VPS41</name>
    <name evidence="6" type="ORF">Plec18167_001792</name>
</gene>
<feature type="domain" description="Vps41 beta-propeller" evidence="5">
    <location>
        <begin position="400"/>
        <end position="520"/>
    </location>
</feature>
<sequence length="1283" mass="140506">MDSPSASEAPGSSSSKEIPQKEPAVEEDSRENIQPADNTEDDDDANVGAQRTADEDNGGSHDEDDNESEDTEEEDGEDEEDDEEPRLKYAYLTKHLSSVYRNRDATSSFITAGDKMIIGTHNGRIHVLALPSFQSLRVYPAHSASVTSISVSPLPHALAASKPDYLTRQSEEHGSLRSPSVTSLSIPKSPRQPPIPATPSNSIYIASASIDGNVCVASLTDPKDILLRNFGRPVQAVALSPDYKHDRTYLSGGRAGQLVLTVGGRIGARENSTTMGGTAAAASGWLGSLGLGSNTGKDTVLHSGEGAISIIKWSPSGKYVAWVNEEGIKIMRSNLHLESSDSEFAWKRISHVDRPNLPGWDEMAEVWKARAEWIDEGALESDDEFLRSGRDSGDATASEPSVVESKLEKLVVGWGGTVWVINVSPDGASNGKRIGSAEVATILRTDCIISGISLYSPRLLLVLAYIQAEDNGSSGRRRPKGLEPELRLIDIESKEEISADTLSISNYQNLSSSDYHMSVLSPSRVPALTSQKGALGALGNGLWDATMYPARLFSSSASIRSSTSAGDRGSVRAPSSFASRRIGGGEIQSKEVQTVATATGVKIFIHSPYDCVAAVKRGLADHLAWLEERSQYEEAWDLIDEHPEVAISTTGDHADSLPSTPSRSQTSLVDFFADDNASATTVGPATYSAAAKEKRRIGELWLEQLIAANDWKKAGEVCGKVLDTSSRWEHWIWEFAKGQKFDEITPHIPVDIRPPLPSLIYEVVLGHYVARDRQRFRELLDQWPTEIFDTSSVASAIEEQLKSEDVKPDTEDWRILMESLAKVSLAGGRYREALHCYIRLQDADAAMGLIRDYRLVDAISDDIPGLILIRVSKEQMKSASIAELEEATSEPVKLLVTEAYTGIIPPETVVSQLKAARRYLYLYFYLRALWRGESLRPENEKPRRGRHARDAADKLAADEGKALIDPFADTAVELFADYDRSLLMEFLQSSTAYSYDSASEICETRHFIPELIYLLSKMGQTKRALNLILSDLKDVSKAIAFAKSQDDPDLWEDLLNYSMDKPRFIHGLLTEAGTSVDPIKLVRRIPSGLEIEGLREGLIRMIREHDIQASISQGAAKVLQGEVAIGMDTLRKGQRRGIKFDIIEEKPRSDQEEPQEGINGEKQGRKVKPKAGRCAGCHEAFGVNEKEIIVGFACGHVFHVSHLHPEPPTGDPEVQTPDATSRPLSPLRPLTADEPSFTTSRTVGPKVITARLLRDKVKDGCRICALGKQVEKAGDVHSEASNQ</sequence>
<feature type="compositionally biased region" description="Polar residues" evidence="4">
    <location>
        <begin position="177"/>
        <end position="186"/>
    </location>
</feature>
<evidence type="ECO:0000256" key="3">
    <source>
        <dbReference type="PROSITE-ProRule" id="PRU01006"/>
    </source>
</evidence>
<feature type="compositionally biased region" description="Low complexity" evidence="4">
    <location>
        <begin position="1"/>
        <end position="15"/>
    </location>
</feature>
<dbReference type="Pfam" id="PF23556">
    <property type="entry name" value="TPR_Vps41"/>
    <property type="match status" value="2"/>
</dbReference>
<dbReference type="EMBL" id="JAVDPF010000003">
    <property type="protein sequence ID" value="KAL1885135.1"/>
    <property type="molecule type" value="Genomic_DNA"/>
</dbReference>
<keyword evidence="2" id="KW-0653">Protein transport</keyword>
<feature type="region of interest" description="Disordered" evidence="4">
    <location>
        <begin position="1205"/>
        <end position="1244"/>
    </location>
</feature>
<dbReference type="InterPro" id="IPR000547">
    <property type="entry name" value="Clathrin_H-chain/VPS_repeat"/>
</dbReference>
<protein>
    <submittedName>
        <fullName evidence="6">Vacuolar protein sorting-associated protein 41</fullName>
    </submittedName>
</protein>
<comment type="caution">
    <text evidence="6">The sequence shown here is derived from an EMBL/GenBank/DDBJ whole genome shotgun (WGS) entry which is preliminary data.</text>
</comment>
<organism evidence="6 7">
    <name type="scientific">Paecilomyces lecythidis</name>
    <dbReference type="NCBI Taxonomy" id="3004212"/>
    <lineage>
        <taxon>Eukaryota</taxon>
        <taxon>Fungi</taxon>
        <taxon>Dikarya</taxon>
        <taxon>Ascomycota</taxon>
        <taxon>Pezizomycotina</taxon>
        <taxon>Eurotiomycetes</taxon>
        <taxon>Eurotiomycetidae</taxon>
        <taxon>Eurotiales</taxon>
        <taxon>Thermoascaceae</taxon>
        <taxon>Paecilomyces</taxon>
    </lineage>
</organism>
<dbReference type="Gene3D" id="1.25.40.10">
    <property type="entry name" value="Tetratricopeptide repeat domain"/>
    <property type="match status" value="1"/>
</dbReference>
<dbReference type="PANTHER" id="PTHR12616">
    <property type="entry name" value="VACUOLAR PROTEIN SORTING VPS41"/>
    <property type="match status" value="1"/>
</dbReference>
<feature type="repeat" description="CHCR" evidence="3">
    <location>
        <begin position="894"/>
        <end position="1067"/>
    </location>
</feature>
<reference evidence="6 7" key="1">
    <citation type="journal article" date="2024" name="IMA Fungus">
        <title>IMA Genome - F19 : A genome assembly and annotation guide to empower mycologists, including annotated draft genome sequences of Ceratocystis pirilliformis, Diaporthe australafricana, Fusarium ophioides, Paecilomyces lecythidis, and Sporothrix stenoceras.</title>
        <authorList>
            <person name="Aylward J."/>
            <person name="Wilson A.M."/>
            <person name="Visagie C.M."/>
            <person name="Spraker J."/>
            <person name="Barnes I."/>
            <person name="Buitendag C."/>
            <person name="Ceriani C."/>
            <person name="Del Mar Angel L."/>
            <person name="du Plessis D."/>
            <person name="Fuchs T."/>
            <person name="Gasser K."/>
            <person name="Kramer D."/>
            <person name="Li W."/>
            <person name="Munsamy K."/>
            <person name="Piso A."/>
            <person name="Price J.L."/>
            <person name="Sonnekus B."/>
            <person name="Thomas C."/>
            <person name="van der Nest A."/>
            <person name="van Dijk A."/>
            <person name="van Heerden A."/>
            <person name="van Vuuren N."/>
            <person name="Yilmaz N."/>
            <person name="Duong T.A."/>
            <person name="van der Merwe N.A."/>
            <person name="Wingfield M.J."/>
            <person name="Wingfield B.D."/>
        </authorList>
    </citation>
    <scope>NUCLEOTIDE SEQUENCE [LARGE SCALE GENOMIC DNA]</scope>
    <source>
        <strain evidence="6 7">CMW 18167</strain>
    </source>
</reference>
<evidence type="ECO:0000256" key="4">
    <source>
        <dbReference type="SAM" id="MobiDB-lite"/>
    </source>
</evidence>
<dbReference type="InterPro" id="IPR011990">
    <property type="entry name" value="TPR-like_helical_dom_sf"/>
</dbReference>
<feature type="region of interest" description="Disordered" evidence="4">
    <location>
        <begin position="164"/>
        <end position="198"/>
    </location>
</feature>
<feature type="compositionally biased region" description="Basic and acidic residues" evidence="4">
    <location>
        <begin position="52"/>
        <end position="61"/>
    </location>
</feature>
<dbReference type="Gene3D" id="2.130.10.10">
    <property type="entry name" value="YVTN repeat-like/Quinoprotein amine dehydrogenase"/>
    <property type="match status" value="1"/>
</dbReference>
<dbReference type="SUPFAM" id="SSF82171">
    <property type="entry name" value="DPP6 N-terminal domain-like"/>
    <property type="match status" value="1"/>
</dbReference>
<accession>A0ABR3YAW4</accession>
<dbReference type="Pfam" id="PF23411">
    <property type="entry name" value="Beta-prop_Vps41"/>
    <property type="match status" value="2"/>
</dbReference>
<evidence type="ECO:0000256" key="2">
    <source>
        <dbReference type="ARBA" id="ARBA00022927"/>
    </source>
</evidence>
<evidence type="ECO:0000256" key="1">
    <source>
        <dbReference type="ARBA" id="ARBA00022448"/>
    </source>
</evidence>
<dbReference type="InterPro" id="IPR015943">
    <property type="entry name" value="WD40/YVTN_repeat-like_dom_sf"/>
</dbReference>
<name>A0ABR3YAW4_9EURO</name>
<keyword evidence="7" id="KW-1185">Reference proteome</keyword>
<feature type="region of interest" description="Disordered" evidence="4">
    <location>
        <begin position="1143"/>
        <end position="1169"/>
    </location>
</feature>
<feature type="compositionally biased region" description="Acidic residues" evidence="4">
    <location>
        <begin position="62"/>
        <end position="84"/>
    </location>
</feature>
<dbReference type="Proteomes" id="UP001583193">
    <property type="component" value="Unassembled WGS sequence"/>
</dbReference>
<evidence type="ECO:0000313" key="6">
    <source>
        <dbReference type="EMBL" id="KAL1885135.1"/>
    </source>
</evidence>
<dbReference type="InterPro" id="IPR057780">
    <property type="entry name" value="Beta-prop_Vps41"/>
</dbReference>
<proteinExistence type="predicted"/>
<evidence type="ECO:0000313" key="7">
    <source>
        <dbReference type="Proteomes" id="UP001583193"/>
    </source>
</evidence>
<dbReference type="PROSITE" id="PS50236">
    <property type="entry name" value="CHCR"/>
    <property type="match status" value="1"/>
</dbReference>
<dbReference type="PANTHER" id="PTHR12616:SF1">
    <property type="entry name" value="VACUOLAR PROTEIN SORTING-ASSOCIATED PROTEIN 41 HOMOLOG"/>
    <property type="match status" value="1"/>
</dbReference>
<feature type="region of interest" description="Disordered" evidence="4">
    <location>
        <begin position="1"/>
        <end position="87"/>
    </location>
</feature>
<dbReference type="SMART" id="SM00299">
    <property type="entry name" value="CLH"/>
    <property type="match status" value="1"/>
</dbReference>
<feature type="domain" description="Vps41 beta-propeller" evidence="5">
    <location>
        <begin position="201"/>
        <end position="271"/>
    </location>
</feature>
<keyword evidence="1" id="KW-0813">Transport</keyword>
<evidence type="ECO:0000259" key="5">
    <source>
        <dbReference type="Pfam" id="PF23411"/>
    </source>
</evidence>